<evidence type="ECO:0000256" key="9">
    <source>
        <dbReference type="ARBA" id="ARBA00022967"/>
    </source>
</evidence>
<dbReference type="RefSeq" id="WP_345418287.1">
    <property type="nucleotide sequence ID" value="NZ_AP031496.1"/>
</dbReference>
<dbReference type="AlphaFoldDB" id="A0AAV3TZM5"/>
<comment type="function">
    <text evidence="2 16 17">Catalyzes the decarboxylation of oxaloacetate coupled to Na(+) translocation.</text>
</comment>
<dbReference type="InterPro" id="IPR023424">
    <property type="entry name" value="OadG"/>
</dbReference>
<keyword evidence="19" id="KW-1185">Reference proteome</keyword>
<evidence type="ECO:0000256" key="3">
    <source>
        <dbReference type="ARBA" id="ARBA00004162"/>
    </source>
</evidence>
<evidence type="ECO:0000256" key="11">
    <source>
        <dbReference type="ARBA" id="ARBA00023053"/>
    </source>
</evidence>
<keyword evidence="11 16" id="KW-0915">Sodium</keyword>
<protein>
    <recommendedName>
        <fullName evidence="16">Probable oxaloacetate decarboxylase gamma chain</fullName>
        <ecNumber evidence="16">7.2.4.2</ecNumber>
    </recommendedName>
</protein>
<dbReference type="NCBIfam" id="TIGR01195">
    <property type="entry name" value="oadG_fam"/>
    <property type="match status" value="1"/>
</dbReference>
<dbReference type="InterPro" id="IPR005899">
    <property type="entry name" value="Na_pump_deCOase"/>
</dbReference>
<proteinExistence type="inferred from homology"/>
<keyword evidence="9 16" id="KW-1278">Translocase</keyword>
<keyword evidence="6 16" id="KW-0813">Transport</keyword>
<reference evidence="19" key="1">
    <citation type="journal article" date="2019" name="Int. J. Syst. Evol. Microbiol.">
        <title>The Global Catalogue of Microorganisms (GCM) 10K type strain sequencing project: providing services to taxonomists for standard genome sequencing and annotation.</title>
        <authorList>
            <consortium name="The Broad Institute Genomics Platform"/>
            <consortium name="The Broad Institute Genome Sequencing Center for Infectious Disease"/>
            <person name="Wu L."/>
            <person name="Ma J."/>
        </authorList>
    </citation>
    <scope>NUCLEOTIDE SEQUENCE [LARGE SCALE GENOMIC DNA]</scope>
    <source>
        <strain evidence="19">JCM 19134</strain>
    </source>
</reference>
<dbReference type="Pfam" id="PF04277">
    <property type="entry name" value="OAD_gamma"/>
    <property type="match status" value="1"/>
</dbReference>
<keyword evidence="13 16" id="KW-0472">Membrane</keyword>
<organism evidence="18 19">
    <name type="scientific">Halioxenophilus aromaticivorans</name>
    <dbReference type="NCBI Taxonomy" id="1306992"/>
    <lineage>
        <taxon>Bacteria</taxon>
        <taxon>Pseudomonadati</taxon>
        <taxon>Pseudomonadota</taxon>
        <taxon>Gammaproteobacteria</taxon>
        <taxon>Alteromonadales</taxon>
        <taxon>Alteromonadaceae</taxon>
        <taxon>Halioxenophilus</taxon>
    </lineage>
</organism>
<dbReference type="GO" id="GO:0036376">
    <property type="term" value="P:sodium ion export across plasma membrane"/>
    <property type="evidence" value="ECO:0007669"/>
    <property type="project" value="InterPro"/>
</dbReference>
<dbReference type="EC" id="7.2.4.2" evidence="16"/>
<feature type="transmembrane region" description="Helical" evidence="16 17">
    <location>
        <begin position="12"/>
        <end position="33"/>
    </location>
</feature>
<evidence type="ECO:0000256" key="6">
    <source>
        <dbReference type="ARBA" id="ARBA00022448"/>
    </source>
</evidence>
<evidence type="ECO:0000256" key="12">
    <source>
        <dbReference type="ARBA" id="ARBA00023065"/>
    </source>
</evidence>
<comment type="caution">
    <text evidence="18">The sequence shown here is derived from an EMBL/GenBank/DDBJ whole genome shotgun (WGS) entry which is preliminary data.</text>
</comment>
<evidence type="ECO:0000256" key="2">
    <source>
        <dbReference type="ARBA" id="ARBA00003002"/>
    </source>
</evidence>
<evidence type="ECO:0000256" key="5">
    <source>
        <dbReference type="ARBA" id="ARBA00011869"/>
    </source>
</evidence>
<keyword evidence="8 16" id="KW-0812">Transmembrane</keyword>
<name>A0AAV3TZM5_9ALTE</name>
<comment type="cofactor">
    <cofactor evidence="1 16 17">
        <name>Na(+)</name>
        <dbReference type="ChEBI" id="CHEBI:29101"/>
    </cofactor>
</comment>
<evidence type="ECO:0000256" key="7">
    <source>
        <dbReference type="ARBA" id="ARBA00022475"/>
    </source>
</evidence>
<keyword evidence="12 16" id="KW-0406">Ion transport</keyword>
<sequence>MNDTLLEQGVELMLFGMGTVFVFLTILVIATFAMSTLIGRYLPEEAAPTPATPTARGGAVDPKVVKIIQAALEQHRSRD</sequence>
<gene>
    <name evidence="16" type="primary">oadG</name>
    <name evidence="18" type="ORF">GCM10025791_10980</name>
</gene>
<evidence type="ECO:0000256" key="8">
    <source>
        <dbReference type="ARBA" id="ARBA00022692"/>
    </source>
</evidence>
<evidence type="ECO:0000313" key="19">
    <source>
        <dbReference type="Proteomes" id="UP001409585"/>
    </source>
</evidence>
<evidence type="ECO:0000256" key="10">
    <source>
        <dbReference type="ARBA" id="ARBA00022989"/>
    </source>
</evidence>
<evidence type="ECO:0000256" key="16">
    <source>
        <dbReference type="HAMAP-Rule" id="MF_00404"/>
    </source>
</evidence>
<evidence type="ECO:0000256" key="14">
    <source>
        <dbReference type="ARBA" id="ARBA00023201"/>
    </source>
</evidence>
<accession>A0AAV3TZM5</accession>
<dbReference type="EMBL" id="BAABLX010000007">
    <property type="protein sequence ID" value="GAA4935365.1"/>
    <property type="molecule type" value="Genomic_DNA"/>
</dbReference>
<dbReference type="GO" id="GO:0015081">
    <property type="term" value="F:sodium ion transmembrane transporter activity"/>
    <property type="evidence" value="ECO:0007669"/>
    <property type="project" value="UniProtKB-UniRule"/>
</dbReference>
<dbReference type="HAMAP" id="MF_00404">
    <property type="entry name" value="OadG"/>
    <property type="match status" value="1"/>
</dbReference>
<evidence type="ECO:0000256" key="4">
    <source>
        <dbReference type="ARBA" id="ARBA00005844"/>
    </source>
</evidence>
<keyword evidence="7 16" id="KW-1003">Cell membrane</keyword>
<dbReference type="GO" id="GO:0005886">
    <property type="term" value="C:plasma membrane"/>
    <property type="evidence" value="ECO:0007669"/>
    <property type="project" value="UniProtKB-SubCell"/>
</dbReference>
<dbReference type="GO" id="GO:0008948">
    <property type="term" value="F:oxaloacetate decarboxylase activity"/>
    <property type="evidence" value="ECO:0007669"/>
    <property type="project" value="UniProtKB-UniRule"/>
</dbReference>
<evidence type="ECO:0000313" key="18">
    <source>
        <dbReference type="EMBL" id="GAA4935365.1"/>
    </source>
</evidence>
<keyword evidence="10 16" id="KW-1133">Transmembrane helix</keyword>
<evidence type="ECO:0000256" key="13">
    <source>
        <dbReference type="ARBA" id="ARBA00023136"/>
    </source>
</evidence>
<keyword evidence="14 16" id="KW-0739">Sodium transport</keyword>
<evidence type="ECO:0000256" key="17">
    <source>
        <dbReference type="RuleBase" id="RU004278"/>
    </source>
</evidence>
<comment type="subcellular location">
    <subcellularLocation>
        <location evidence="3 16 17">Cell membrane</location>
        <topology evidence="3 16 17">Single-pass membrane protein</topology>
    </subcellularLocation>
</comment>
<evidence type="ECO:0000256" key="1">
    <source>
        <dbReference type="ARBA" id="ARBA00001959"/>
    </source>
</evidence>
<comment type="similarity">
    <text evidence="4 16 17">Belongs to the OadG family.</text>
</comment>
<dbReference type="GO" id="GO:0015451">
    <property type="term" value="F:decarboxylation-driven active transmembrane transporter activity"/>
    <property type="evidence" value="ECO:0007669"/>
    <property type="project" value="UniProtKB-EC"/>
</dbReference>
<evidence type="ECO:0000256" key="15">
    <source>
        <dbReference type="ARBA" id="ARBA00048176"/>
    </source>
</evidence>
<comment type="catalytic activity">
    <reaction evidence="15 16 17">
        <text>oxaloacetate + 2 Na(+)(in) + H(+) = pyruvate + 2 Na(+)(out) + CO2</text>
        <dbReference type="Rhea" id="RHEA:57724"/>
        <dbReference type="ChEBI" id="CHEBI:15361"/>
        <dbReference type="ChEBI" id="CHEBI:15378"/>
        <dbReference type="ChEBI" id="CHEBI:16452"/>
        <dbReference type="ChEBI" id="CHEBI:16526"/>
        <dbReference type="ChEBI" id="CHEBI:29101"/>
        <dbReference type="EC" id="7.2.4.2"/>
    </reaction>
</comment>
<dbReference type="Proteomes" id="UP001409585">
    <property type="component" value="Unassembled WGS sequence"/>
</dbReference>
<comment type="subunit">
    <text evidence="5 16">Heterotrimer of an alpha, a beta and a gamma subunit.</text>
</comment>